<organism evidence="2 3">
    <name type="scientific">Sphagnum troendelagicum</name>
    <dbReference type="NCBI Taxonomy" id="128251"/>
    <lineage>
        <taxon>Eukaryota</taxon>
        <taxon>Viridiplantae</taxon>
        <taxon>Streptophyta</taxon>
        <taxon>Embryophyta</taxon>
        <taxon>Bryophyta</taxon>
        <taxon>Sphagnophytina</taxon>
        <taxon>Sphagnopsida</taxon>
        <taxon>Sphagnales</taxon>
        <taxon>Sphagnaceae</taxon>
        <taxon>Sphagnum</taxon>
    </lineage>
</organism>
<gene>
    <name evidence="2" type="ORF">CSSPTR1EN2_LOCUS17660</name>
</gene>
<accession>A0ABP0UMC4</accession>
<sequence>MVVSVREMAEAAVGAIEWNYQRMVGKAVDKEWECAEVEKELQSERKENSRLRAIIAMYEQAFCQLHQQKIEDGYFSEELSMEVYKKLKSNVESAAFLEKPKLSSANASNGMSSESISVKAEGGMLLRPDVDDLDGWLWLSETALVPSGDHKEVKDCVGADGYVLINQEDIVDSIASFMACYISSIPQAKNLSTKELQDAIAQAFKKVEKKGKIHQLWETGKFLYTAGSWGATALSIYGHPIVIRAASMAMWTSFWLIVKVVT</sequence>
<name>A0ABP0UMC4_9BRYO</name>
<protein>
    <submittedName>
        <fullName evidence="2">Uncharacterized protein</fullName>
    </submittedName>
</protein>
<proteinExistence type="predicted"/>
<evidence type="ECO:0000313" key="2">
    <source>
        <dbReference type="EMBL" id="CAK9225546.1"/>
    </source>
</evidence>
<keyword evidence="3" id="KW-1185">Reference proteome</keyword>
<keyword evidence="1" id="KW-0175">Coiled coil</keyword>
<dbReference type="PANTHER" id="PTHR33874">
    <property type="entry name" value="RING FINGER PROTEIN"/>
    <property type="match status" value="1"/>
</dbReference>
<feature type="coiled-coil region" evidence="1">
    <location>
        <begin position="27"/>
        <end position="61"/>
    </location>
</feature>
<dbReference type="EMBL" id="OZ019897">
    <property type="protein sequence ID" value="CAK9225546.1"/>
    <property type="molecule type" value="Genomic_DNA"/>
</dbReference>
<evidence type="ECO:0000313" key="3">
    <source>
        <dbReference type="Proteomes" id="UP001497512"/>
    </source>
</evidence>
<evidence type="ECO:0000256" key="1">
    <source>
        <dbReference type="SAM" id="Coils"/>
    </source>
</evidence>
<dbReference type="PANTHER" id="PTHR33874:SF4">
    <property type="entry name" value="EXPRESSED PROTEIN"/>
    <property type="match status" value="1"/>
</dbReference>
<reference evidence="2" key="1">
    <citation type="submission" date="2024-02" db="EMBL/GenBank/DDBJ databases">
        <authorList>
            <consortium name="ELIXIR-Norway"/>
            <consortium name="Elixir Norway"/>
        </authorList>
    </citation>
    <scope>NUCLEOTIDE SEQUENCE</scope>
</reference>
<dbReference type="Proteomes" id="UP001497512">
    <property type="component" value="Chromosome 5"/>
</dbReference>